<accession>J4CD38</accession>
<dbReference type="Proteomes" id="UP000003786">
    <property type="component" value="Chromosome 2"/>
</dbReference>
<organism evidence="1 2">
    <name type="scientific">Theileria orientalis strain Shintoku</name>
    <dbReference type="NCBI Taxonomy" id="869250"/>
    <lineage>
        <taxon>Eukaryota</taxon>
        <taxon>Sar</taxon>
        <taxon>Alveolata</taxon>
        <taxon>Apicomplexa</taxon>
        <taxon>Aconoidasida</taxon>
        <taxon>Piroplasmida</taxon>
        <taxon>Theileriidae</taxon>
        <taxon>Theileria</taxon>
    </lineage>
</organism>
<name>J4CD38_THEOR</name>
<dbReference type="GeneID" id="20715173"/>
<reference evidence="1 2" key="1">
    <citation type="journal article" date="2012" name="MBio">
        <title>Comparative genome analysis of three eukaryotic parasites with differing abilities to transform leukocytes reveals key mediators of Theileria-induced leukocyte transformation.</title>
        <authorList>
            <person name="Hayashida K."/>
            <person name="Hara Y."/>
            <person name="Abe T."/>
            <person name="Yamasaki C."/>
            <person name="Toyoda A."/>
            <person name="Kosuge T."/>
            <person name="Suzuki Y."/>
            <person name="Sato Y."/>
            <person name="Kawashima S."/>
            <person name="Katayama T."/>
            <person name="Wakaguri H."/>
            <person name="Inoue N."/>
            <person name="Homma K."/>
            <person name="Tada-Umezaki M."/>
            <person name="Yagi Y."/>
            <person name="Fujii Y."/>
            <person name="Habara T."/>
            <person name="Kanehisa M."/>
            <person name="Watanabe H."/>
            <person name="Ito K."/>
            <person name="Gojobori T."/>
            <person name="Sugawara H."/>
            <person name="Imanishi T."/>
            <person name="Weir W."/>
            <person name="Gardner M."/>
            <person name="Pain A."/>
            <person name="Shiels B."/>
            <person name="Hattori M."/>
            <person name="Nene V."/>
            <person name="Sugimoto C."/>
        </authorList>
    </citation>
    <scope>NUCLEOTIDE SEQUENCE [LARGE SCALE GENOMIC DNA]</scope>
    <source>
        <strain evidence="1 2">Shintoku</strain>
    </source>
</reference>
<keyword evidence="2" id="KW-1185">Reference proteome</keyword>
<protein>
    <submittedName>
        <fullName evidence="1">Uncharacterized protein</fullName>
    </submittedName>
</protein>
<gene>
    <name evidence="1" type="ORF">TOT_020001082</name>
</gene>
<evidence type="ECO:0000313" key="1">
    <source>
        <dbReference type="EMBL" id="BAM40467.1"/>
    </source>
</evidence>
<dbReference type="OrthoDB" id="10380670at2759"/>
<dbReference type="AlphaFoldDB" id="J4CD38"/>
<dbReference type="RefSeq" id="XP_009690768.1">
    <property type="nucleotide sequence ID" value="XM_009692473.1"/>
</dbReference>
<dbReference type="VEuPathDB" id="PiroplasmaDB:TOT_020001082"/>
<dbReference type="EMBL" id="AP011947">
    <property type="protein sequence ID" value="BAM40467.1"/>
    <property type="molecule type" value="Genomic_DNA"/>
</dbReference>
<dbReference type="KEGG" id="tot:TOT_020001082"/>
<sequence>MDTDWTEFDPSIVLDINNKHSKNEYRYYRYNKAEHFIPIGRLLFRGIKTTEGFRNTSDVDIWHGKSPKEYVKNVMIIPSGKERYLVLLLANNCYVIFFKSDRVKTWTDYTHNSFVLGDLKLLGYDLTHLKPNTKDEPKEVSEVSLPETVPESELRSRNLIDLDISRMYNFTGYTIKYEDNKVIFRTRFHYLFKSVLRRNEILWEPSNEGEFPYKVIYKEIENIPKIKVYFPDDKGIAPRPKPTLNFDPSNIEVQVVNYKVGDKKVEDELSHKSNNRFSWKVTQPVTHLNAKPP</sequence>
<evidence type="ECO:0000313" key="2">
    <source>
        <dbReference type="Proteomes" id="UP000003786"/>
    </source>
</evidence>
<proteinExistence type="predicted"/>